<keyword evidence="3" id="KW-1185">Reference proteome</keyword>
<keyword evidence="1" id="KW-0812">Transmembrane</keyword>
<accession>A0A8J3N9E3</accession>
<evidence type="ECO:0000313" key="2">
    <source>
        <dbReference type="EMBL" id="GID11239.1"/>
    </source>
</evidence>
<feature type="transmembrane region" description="Helical" evidence="1">
    <location>
        <begin position="111"/>
        <end position="132"/>
    </location>
</feature>
<dbReference type="Proteomes" id="UP000612808">
    <property type="component" value="Unassembled WGS sequence"/>
</dbReference>
<sequence>MSPLRRIRDARRITLHTRLDRHAAIRTIARGVTGRRPTYPAEAFTLGGELPPGIPPTPVTIVGTVRTDRLELTVNRPDRRSVWRCVLTARITSEPGGAELTGRFHWHPASILATVAMLAIPGFATLVVASRIAHGTLTYRPPMLILPGMLLAALGMIAVGVRWMRDDEQYLRTWLATRLRPRR</sequence>
<name>A0A8J3N9E3_9ACTN</name>
<dbReference type="AlphaFoldDB" id="A0A8J3N9E3"/>
<keyword evidence="1" id="KW-0472">Membrane</keyword>
<gene>
    <name evidence="2" type="ORF">Aru02nite_21280</name>
</gene>
<evidence type="ECO:0000313" key="3">
    <source>
        <dbReference type="Proteomes" id="UP000612808"/>
    </source>
</evidence>
<dbReference type="EMBL" id="BOMB01000012">
    <property type="protein sequence ID" value="GID11239.1"/>
    <property type="molecule type" value="Genomic_DNA"/>
</dbReference>
<proteinExistence type="predicted"/>
<reference evidence="2" key="1">
    <citation type="submission" date="2021-01" db="EMBL/GenBank/DDBJ databases">
        <title>Whole genome shotgun sequence of Actinocatenispora rupis NBRC 107355.</title>
        <authorList>
            <person name="Komaki H."/>
            <person name="Tamura T."/>
        </authorList>
    </citation>
    <scope>NUCLEOTIDE SEQUENCE</scope>
    <source>
        <strain evidence="2">NBRC 107355</strain>
    </source>
</reference>
<comment type="caution">
    <text evidence="2">The sequence shown here is derived from an EMBL/GenBank/DDBJ whole genome shotgun (WGS) entry which is preliminary data.</text>
</comment>
<organism evidence="2 3">
    <name type="scientific">Actinocatenispora rupis</name>
    <dbReference type="NCBI Taxonomy" id="519421"/>
    <lineage>
        <taxon>Bacteria</taxon>
        <taxon>Bacillati</taxon>
        <taxon>Actinomycetota</taxon>
        <taxon>Actinomycetes</taxon>
        <taxon>Micromonosporales</taxon>
        <taxon>Micromonosporaceae</taxon>
        <taxon>Actinocatenispora</taxon>
    </lineage>
</organism>
<protein>
    <submittedName>
        <fullName evidence="2">Uncharacterized protein</fullName>
    </submittedName>
</protein>
<keyword evidence="1" id="KW-1133">Transmembrane helix</keyword>
<feature type="transmembrane region" description="Helical" evidence="1">
    <location>
        <begin position="144"/>
        <end position="164"/>
    </location>
</feature>
<evidence type="ECO:0000256" key="1">
    <source>
        <dbReference type="SAM" id="Phobius"/>
    </source>
</evidence>